<dbReference type="EMBL" id="JACHJW010000001">
    <property type="protein sequence ID" value="MBB4960432.1"/>
    <property type="molecule type" value="Genomic_DNA"/>
</dbReference>
<name>A0A7W7SUA9_9ACTN</name>
<dbReference type="Proteomes" id="UP000578819">
    <property type="component" value="Unassembled WGS sequence"/>
</dbReference>
<gene>
    <name evidence="2" type="ORF">FHR38_004165</name>
</gene>
<dbReference type="InterPro" id="IPR045629">
    <property type="entry name" value="DUF6232"/>
</dbReference>
<proteinExistence type="predicted"/>
<feature type="transmembrane region" description="Helical" evidence="1">
    <location>
        <begin position="90"/>
        <end position="109"/>
    </location>
</feature>
<organism evidence="2 3">
    <name type="scientific">Micromonospora polyrhachis</name>
    <dbReference type="NCBI Taxonomy" id="1282883"/>
    <lineage>
        <taxon>Bacteria</taxon>
        <taxon>Bacillati</taxon>
        <taxon>Actinomycetota</taxon>
        <taxon>Actinomycetes</taxon>
        <taxon>Micromonosporales</taxon>
        <taxon>Micromonosporaceae</taxon>
        <taxon>Micromonospora</taxon>
    </lineage>
</organism>
<reference evidence="2 3" key="1">
    <citation type="submission" date="2020-08" db="EMBL/GenBank/DDBJ databases">
        <title>Sequencing the genomes of 1000 actinobacteria strains.</title>
        <authorList>
            <person name="Klenk H.-P."/>
        </authorList>
    </citation>
    <scope>NUCLEOTIDE SEQUENCE [LARGE SCALE GENOMIC DNA]</scope>
    <source>
        <strain evidence="2 3">DSM 45886</strain>
    </source>
</reference>
<protein>
    <submittedName>
        <fullName evidence="2">Uncharacterized protein</fullName>
    </submittedName>
</protein>
<evidence type="ECO:0000313" key="3">
    <source>
        <dbReference type="Proteomes" id="UP000578819"/>
    </source>
</evidence>
<sequence length="174" mass="18874">MRSPDLLSVAPDGAKGRISVTLYRQPGICVTSTWFTVGGNRYPVSELSELHTARGPHDRLTVRAVGVTGVLLAAIGITLGYTGGLYRLTALAYLTLGILTLVPVLLAVAGNRWRPPAYELWGTYRGTTTLLFTSDQEREFGQVTRALVRAREVARLGGLADPVAMGEVWRPLPR</sequence>
<comment type="caution">
    <text evidence="2">The sequence shown here is derived from an EMBL/GenBank/DDBJ whole genome shotgun (WGS) entry which is preliminary data.</text>
</comment>
<keyword evidence="3" id="KW-1185">Reference proteome</keyword>
<dbReference type="AlphaFoldDB" id="A0A7W7SUA9"/>
<evidence type="ECO:0000313" key="2">
    <source>
        <dbReference type="EMBL" id="MBB4960432.1"/>
    </source>
</evidence>
<dbReference type="Pfam" id="PF19744">
    <property type="entry name" value="DUF6232"/>
    <property type="match status" value="1"/>
</dbReference>
<dbReference type="RefSeq" id="WP_184536210.1">
    <property type="nucleotide sequence ID" value="NZ_JACHJW010000001.1"/>
</dbReference>
<keyword evidence="1" id="KW-0812">Transmembrane</keyword>
<evidence type="ECO:0000256" key="1">
    <source>
        <dbReference type="SAM" id="Phobius"/>
    </source>
</evidence>
<accession>A0A7W7SUA9</accession>
<feature type="transmembrane region" description="Helical" evidence="1">
    <location>
        <begin position="64"/>
        <end position="84"/>
    </location>
</feature>
<keyword evidence="1" id="KW-1133">Transmembrane helix</keyword>
<keyword evidence="1" id="KW-0472">Membrane</keyword>